<sequence length="141" mass="16465">MGHRGRNETYRRVKERFWWEGMKEIVKKWAKPCKSFQKRSHYHKKEKGRISFTSTLFESVSIDAVHVNAGRWKYLVVARDDFSGLAETIGLVKLTAKSVSEWFNFEWICRYGAPKEVTVDGGPELGKELQHAVKNQVQRYG</sequence>
<dbReference type="InterPro" id="IPR041588">
    <property type="entry name" value="Integrase_H2C2"/>
</dbReference>
<feature type="domain" description="Integrase catalytic" evidence="2">
    <location>
        <begin position="51"/>
        <end position="141"/>
    </location>
</feature>
<keyword evidence="1" id="KW-0694">RNA-binding</keyword>
<dbReference type="Gene3D" id="1.10.340.70">
    <property type="match status" value="1"/>
</dbReference>
<proteinExistence type="predicted"/>
<protein>
    <recommendedName>
        <fullName evidence="2">Integrase catalytic domain-containing protein</fullName>
    </recommendedName>
</protein>
<dbReference type="Proteomes" id="UP000765509">
    <property type="component" value="Unassembled WGS sequence"/>
</dbReference>
<reference evidence="3" key="1">
    <citation type="submission" date="2021-03" db="EMBL/GenBank/DDBJ databases">
        <title>Draft genome sequence of rust myrtle Austropuccinia psidii MF-1, a brazilian biotype.</title>
        <authorList>
            <person name="Quecine M.C."/>
            <person name="Pachon D.M.R."/>
            <person name="Bonatelli M.L."/>
            <person name="Correr F.H."/>
            <person name="Franceschini L.M."/>
            <person name="Leite T.F."/>
            <person name="Margarido G.R.A."/>
            <person name="Almeida C.A."/>
            <person name="Ferrarezi J.A."/>
            <person name="Labate C.A."/>
        </authorList>
    </citation>
    <scope>NUCLEOTIDE SEQUENCE</scope>
    <source>
        <strain evidence="3">MF-1</strain>
    </source>
</reference>
<dbReference type="AlphaFoldDB" id="A0A9Q3GMV3"/>
<dbReference type="PANTHER" id="PTHR37984">
    <property type="entry name" value="PROTEIN CBG26694"/>
    <property type="match status" value="1"/>
</dbReference>
<name>A0A9Q3GMV3_9BASI</name>
<dbReference type="GO" id="GO:0015074">
    <property type="term" value="P:DNA integration"/>
    <property type="evidence" value="ECO:0007669"/>
    <property type="project" value="InterPro"/>
</dbReference>
<dbReference type="Gene3D" id="3.30.420.10">
    <property type="entry name" value="Ribonuclease H-like superfamily/Ribonuclease H"/>
    <property type="match status" value="1"/>
</dbReference>
<dbReference type="Pfam" id="PF17921">
    <property type="entry name" value="Integrase_H2C2"/>
    <property type="match status" value="1"/>
</dbReference>
<keyword evidence="4" id="KW-1185">Reference proteome</keyword>
<dbReference type="PANTHER" id="PTHR37984:SF5">
    <property type="entry name" value="PROTEIN NYNRIN-LIKE"/>
    <property type="match status" value="1"/>
</dbReference>
<evidence type="ECO:0000259" key="2">
    <source>
        <dbReference type="PROSITE" id="PS50994"/>
    </source>
</evidence>
<dbReference type="SUPFAM" id="SSF53098">
    <property type="entry name" value="Ribonuclease H-like"/>
    <property type="match status" value="1"/>
</dbReference>
<dbReference type="InterPro" id="IPR050951">
    <property type="entry name" value="Retrovirus_Pol_polyprotein"/>
</dbReference>
<dbReference type="GO" id="GO:0003723">
    <property type="term" value="F:RNA binding"/>
    <property type="evidence" value="ECO:0007669"/>
    <property type="project" value="UniProtKB-KW"/>
</dbReference>
<dbReference type="PROSITE" id="PS50994">
    <property type="entry name" value="INTEGRASE"/>
    <property type="match status" value="1"/>
</dbReference>
<dbReference type="InterPro" id="IPR036397">
    <property type="entry name" value="RNaseH_sf"/>
</dbReference>
<dbReference type="EMBL" id="AVOT02003381">
    <property type="protein sequence ID" value="MBW0473336.1"/>
    <property type="molecule type" value="Genomic_DNA"/>
</dbReference>
<evidence type="ECO:0000313" key="4">
    <source>
        <dbReference type="Proteomes" id="UP000765509"/>
    </source>
</evidence>
<dbReference type="OrthoDB" id="2506616at2759"/>
<organism evidence="3 4">
    <name type="scientific">Austropuccinia psidii MF-1</name>
    <dbReference type="NCBI Taxonomy" id="1389203"/>
    <lineage>
        <taxon>Eukaryota</taxon>
        <taxon>Fungi</taxon>
        <taxon>Dikarya</taxon>
        <taxon>Basidiomycota</taxon>
        <taxon>Pucciniomycotina</taxon>
        <taxon>Pucciniomycetes</taxon>
        <taxon>Pucciniales</taxon>
        <taxon>Sphaerophragmiaceae</taxon>
        <taxon>Austropuccinia</taxon>
    </lineage>
</organism>
<dbReference type="InterPro" id="IPR012337">
    <property type="entry name" value="RNaseH-like_sf"/>
</dbReference>
<accession>A0A9Q3GMV3</accession>
<gene>
    <name evidence="3" type="ORF">O181_013051</name>
</gene>
<evidence type="ECO:0000313" key="3">
    <source>
        <dbReference type="EMBL" id="MBW0473336.1"/>
    </source>
</evidence>
<evidence type="ECO:0000256" key="1">
    <source>
        <dbReference type="ARBA" id="ARBA00022884"/>
    </source>
</evidence>
<dbReference type="GO" id="GO:0005634">
    <property type="term" value="C:nucleus"/>
    <property type="evidence" value="ECO:0007669"/>
    <property type="project" value="UniProtKB-ARBA"/>
</dbReference>
<comment type="caution">
    <text evidence="3">The sequence shown here is derived from an EMBL/GenBank/DDBJ whole genome shotgun (WGS) entry which is preliminary data.</text>
</comment>
<dbReference type="InterPro" id="IPR001584">
    <property type="entry name" value="Integrase_cat-core"/>
</dbReference>